<dbReference type="PANTHER" id="PTHR45782:SF4">
    <property type="entry name" value="MITOCHONDRIAL RIBOSOME-ASSOCIATED GTPASE 1"/>
    <property type="match status" value="1"/>
</dbReference>
<feature type="binding site" evidence="5">
    <location>
        <begin position="58"/>
        <end position="61"/>
    </location>
    <ligand>
        <name>GTP</name>
        <dbReference type="ChEBI" id="CHEBI:37565"/>
    </ligand>
</feature>
<dbReference type="EMBL" id="DVGA01000113">
    <property type="protein sequence ID" value="HIQ79520.1"/>
    <property type="molecule type" value="Genomic_DNA"/>
</dbReference>
<dbReference type="PIRSF" id="PIRSF006230">
    <property type="entry name" value="MG442"/>
    <property type="match status" value="1"/>
</dbReference>
<dbReference type="InterPro" id="IPR016478">
    <property type="entry name" value="GTPase_MTG1"/>
</dbReference>
<comment type="subcellular location">
    <subcellularLocation>
        <location evidence="4">Cytoplasm</location>
    </subcellularLocation>
</comment>
<sequence length="285" mass="31350">MDIHWFPGHMTKAGRMIEENVSMVDAVCELIDARIPAASRNPDIDRLSAGKPRLVIMNRVDQADPAATTEWRAYFRSQGLAVLETDARSGKGVRDFPSAVRALLSDKIAAWEAKGQGTRPVRAMVLGIPNVGKSTFINKLAGRKAAAVSDRPGVTRGRQWISVDRSLELLDTPGILWPRFDSQEVGELLAVTGAVKDDVLDREALAANLLVRLRSLYPEAIAQRYGLTSQDAPGWELLEAAAKRRGFLAGRGEYDTERMSAVLLDEFRGGKLGRMTLERPDEKLS</sequence>
<organism evidence="7 8">
    <name type="scientific">Candidatus Scatomorpha intestinavium</name>
    <dbReference type="NCBI Taxonomy" id="2840922"/>
    <lineage>
        <taxon>Bacteria</taxon>
        <taxon>Bacillati</taxon>
        <taxon>Bacillota</taxon>
        <taxon>Clostridia</taxon>
        <taxon>Eubacteriales</taxon>
        <taxon>Candidatus Scatomorpha</taxon>
    </lineage>
</organism>
<dbReference type="Proteomes" id="UP000824262">
    <property type="component" value="Unassembled WGS sequence"/>
</dbReference>
<dbReference type="NCBIfam" id="TIGR03596">
    <property type="entry name" value="GTPase_YlqF"/>
    <property type="match status" value="1"/>
</dbReference>
<gene>
    <name evidence="7" type="primary">ylqF</name>
    <name evidence="7" type="ORF">IAB77_09735</name>
</gene>
<dbReference type="CDD" id="cd01856">
    <property type="entry name" value="YlqF"/>
    <property type="match status" value="1"/>
</dbReference>
<dbReference type="AlphaFoldDB" id="A0A9D1CUK1"/>
<proteinExistence type="inferred from homology"/>
<evidence type="ECO:0000256" key="3">
    <source>
        <dbReference type="ARBA" id="ARBA00023134"/>
    </source>
</evidence>
<comment type="similarity">
    <text evidence="4">Belongs to the TRAFAC class YlqF/YawG GTPase family. MTG1 subfamily.</text>
</comment>
<dbReference type="GO" id="GO:0006412">
    <property type="term" value="P:translation"/>
    <property type="evidence" value="ECO:0007669"/>
    <property type="project" value="TreeGrafter"/>
</dbReference>
<evidence type="ECO:0000259" key="6">
    <source>
        <dbReference type="Pfam" id="PF01926"/>
    </source>
</evidence>
<dbReference type="GO" id="GO:0005737">
    <property type="term" value="C:cytoplasm"/>
    <property type="evidence" value="ECO:0007669"/>
    <property type="project" value="UniProtKB-SubCell"/>
</dbReference>
<protein>
    <recommendedName>
        <fullName evidence="1 4">Ribosome biogenesis GTPase A</fullName>
    </recommendedName>
</protein>
<evidence type="ECO:0000256" key="4">
    <source>
        <dbReference type="PIRNR" id="PIRNR006230"/>
    </source>
</evidence>
<feature type="binding site" evidence="5">
    <location>
        <position position="174"/>
    </location>
    <ligand>
        <name>GTP</name>
        <dbReference type="ChEBI" id="CHEBI:37565"/>
    </ligand>
</feature>
<keyword evidence="3 4" id="KW-0342">GTP-binding</keyword>
<dbReference type="FunFam" id="3.40.50.300:FF:000590">
    <property type="entry name" value="Ribosome biogenesis GTPase A"/>
    <property type="match status" value="1"/>
</dbReference>
<dbReference type="InterPro" id="IPR023179">
    <property type="entry name" value="GTP-bd_ortho_bundle_sf"/>
</dbReference>
<feature type="binding site" evidence="5">
    <location>
        <begin position="130"/>
        <end position="135"/>
    </location>
    <ligand>
        <name>GTP</name>
        <dbReference type="ChEBI" id="CHEBI:37565"/>
    </ligand>
</feature>
<reference evidence="7" key="2">
    <citation type="journal article" date="2021" name="PeerJ">
        <title>Extensive microbial diversity within the chicken gut microbiome revealed by metagenomics and culture.</title>
        <authorList>
            <person name="Gilroy R."/>
            <person name="Ravi A."/>
            <person name="Getino M."/>
            <person name="Pursley I."/>
            <person name="Horton D.L."/>
            <person name="Alikhan N.F."/>
            <person name="Baker D."/>
            <person name="Gharbi K."/>
            <person name="Hall N."/>
            <person name="Watson M."/>
            <person name="Adriaenssens E.M."/>
            <person name="Foster-Nyarko E."/>
            <person name="Jarju S."/>
            <person name="Secka A."/>
            <person name="Antonio M."/>
            <person name="Oren A."/>
            <person name="Chaudhuri R.R."/>
            <person name="La Ragione R."/>
            <person name="Hildebrand F."/>
            <person name="Pallen M.J."/>
        </authorList>
    </citation>
    <scope>NUCLEOTIDE SEQUENCE</scope>
    <source>
        <strain evidence="7">ChiBcolR7-354</strain>
    </source>
</reference>
<dbReference type="InterPro" id="IPR027417">
    <property type="entry name" value="P-loop_NTPase"/>
</dbReference>
<accession>A0A9D1CUK1</accession>
<evidence type="ECO:0000313" key="7">
    <source>
        <dbReference type="EMBL" id="HIQ79520.1"/>
    </source>
</evidence>
<dbReference type="GO" id="GO:0003924">
    <property type="term" value="F:GTPase activity"/>
    <property type="evidence" value="ECO:0007669"/>
    <property type="project" value="TreeGrafter"/>
</dbReference>
<keyword evidence="2 4" id="KW-0547">Nucleotide-binding</keyword>
<dbReference type="SUPFAM" id="SSF52540">
    <property type="entry name" value="P-loop containing nucleoside triphosphate hydrolases"/>
    <property type="match status" value="1"/>
</dbReference>
<dbReference type="Pfam" id="PF01926">
    <property type="entry name" value="MMR_HSR1"/>
    <property type="match status" value="1"/>
</dbReference>
<evidence type="ECO:0000256" key="2">
    <source>
        <dbReference type="ARBA" id="ARBA00022741"/>
    </source>
</evidence>
<feature type="domain" description="G" evidence="6">
    <location>
        <begin position="123"/>
        <end position="177"/>
    </location>
</feature>
<dbReference type="GO" id="GO:0005525">
    <property type="term" value="F:GTP binding"/>
    <property type="evidence" value="ECO:0007669"/>
    <property type="project" value="UniProtKB-KW"/>
</dbReference>
<comment type="function">
    <text evidence="4">Required for a late step of 50S ribosomal subunit assembly. Has GTPase activity.</text>
</comment>
<name>A0A9D1CUK1_9FIRM</name>
<comment type="caution">
    <text evidence="7">The sequence shown here is derived from an EMBL/GenBank/DDBJ whole genome shotgun (WGS) entry which is preliminary data.</text>
</comment>
<evidence type="ECO:0000256" key="1">
    <source>
        <dbReference type="ARBA" id="ARBA00014898"/>
    </source>
</evidence>
<dbReference type="InterPro" id="IPR006073">
    <property type="entry name" value="GTP-bd"/>
</dbReference>
<dbReference type="InterPro" id="IPR019991">
    <property type="entry name" value="GTP-bd_ribosome_bgen"/>
</dbReference>
<dbReference type="PANTHER" id="PTHR45782">
    <property type="entry name" value="MITOCHONDRIAL RIBOSOME-ASSOCIATED GTPASE 1"/>
    <property type="match status" value="1"/>
</dbReference>
<dbReference type="Gene3D" id="3.40.50.300">
    <property type="entry name" value="P-loop containing nucleotide triphosphate hydrolases"/>
    <property type="match status" value="1"/>
</dbReference>
<dbReference type="Gene3D" id="1.10.1580.10">
    <property type="match status" value="1"/>
</dbReference>
<keyword evidence="4" id="KW-0963">Cytoplasm</keyword>
<reference evidence="7" key="1">
    <citation type="submission" date="2020-10" db="EMBL/GenBank/DDBJ databases">
        <authorList>
            <person name="Gilroy R."/>
        </authorList>
    </citation>
    <scope>NUCLEOTIDE SEQUENCE</scope>
    <source>
        <strain evidence="7">ChiBcolR7-354</strain>
    </source>
</reference>
<evidence type="ECO:0000256" key="5">
    <source>
        <dbReference type="PIRSR" id="PIRSR006230-1"/>
    </source>
</evidence>
<evidence type="ECO:0000313" key="8">
    <source>
        <dbReference type="Proteomes" id="UP000824262"/>
    </source>
</evidence>